<dbReference type="AlphaFoldDB" id="A0A0D2IV12"/>
<dbReference type="GeneID" id="25293038"/>
<evidence type="ECO:0000256" key="1">
    <source>
        <dbReference type="SAM" id="Phobius"/>
    </source>
</evidence>
<sequence length="155" mass="16585">MSISHFSPITSFLFFLSVFATVTTAIYSPVNLLNPRQQQVSQSTCDEYSRIANFSIVGANSTYRSAYLQASPQGTDPAREPLDDAIAQLPSFQFDTEINDECGNLTEVAIEGAAANFTQGTVLQFSVNSAVQIGASAMGMAMIMAVVVVTVIDVI</sequence>
<dbReference type="OrthoDB" id="3438213at2759"/>
<evidence type="ECO:0000313" key="3">
    <source>
        <dbReference type="EMBL" id="KIX06991.1"/>
    </source>
</evidence>
<evidence type="ECO:0000313" key="4">
    <source>
        <dbReference type="Proteomes" id="UP000053617"/>
    </source>
</evidence>
<dbReference type="VEuPathDB" id="FungiDB:Z518_04967"/>
<dbReference type="RefSeq" id="XP_013274127.1">
    <property type="nucleotide sequence ID" value="XM_013418673.1"/>
</dbReference>
<keyword evidence="1" id="KW-1133">Transmembrane helix</keyword>
<keyword evidence="4" id="KW-1185">Reference proteome</keyword>
<organism evidence="3 4">
    <name type="scientific">Rhinocladiella mackenziei CBS 650.93</name>
    <dbReference type="NCBI Taxonomy" id="1442369"/>
    <lineage>
        <taxon>Eukaryota</taxon>
        <taxon>Fungi</taxon>
        <taxon>Dikarya</taxon>
        <taxon>Ascomycota</taxon>
        <taxon>Pezizomycotina</taxon>
        <taxon>Eurotiomycetes</taxon>
        <taxon>Chaetothyriomycetidae</taxon>
        <taxon>Chaetothyriales</taxon>
        <taxon>Herpotrichiellaceae</taxon>
        <taxon>Rhinocladiella</taxon>
    </lineage>
</organism>
<feature type="transmembrane region" description="Helical" evidence="1">
    <location>
        <begin position="133"/>
        <end position="152"/>
    </location>
</feature>
<keyword evidence="1" id="KW-0472">Membrane</keyword>
<dbReference type="Proteomes" id="UP000053617">
    <property type="component" value="Unassembled WGS sequence"/>
</dbReference>
<dbReference type="EMBL" id="KN847477">
    <property type="protein sequence ID" value="KIX06991.1"/>
    <property type="molecule type" value="Genomic_DNA"/>
</dbReference>
<evidence type="ECO:0000256" key="2">
    <source>
        <dbReference type="SAM" id="SignalP"/>
    </source>
</evidence>
<feature type="chain" id="PRO_5002244457" evidence="2">
    <location>
        <begin position="26"/>
        <end position="155"/>
    </location>
</feature>
<reference evidence="3 4" key="1">
    <citation type="submission" date="2015-01" db="EMBL/GenBank/DDBJ databases">
        <title>The Genome Sequence of Rhinocladiella mackenzie CBS 650.93.</title>
        <authorList>
            <consortium name="The Broad Institute Genomics Platform"/>
            <person name="Cuomo C."/>
            <person name="de Hoog S."/>
            <person name="Gorbushina A."/>
            <person name="Stielow B."/>
            <person name="Teixiera M."/>
            <person name="Abouelleil A."/>
            <person name="Chapman S.B."/>
            <person name="Priest M."/>
            <person name="Young S.K."/>
            <person name="Wortman J."/>
            <person name="Nusbaum C."/>
            <person name="Birren B."/>
        </authorList>
    </citation>
    <scope>NUCLEOTIDE SEQUENCE [LARGE SCALE GENOMIC DNA]</scope>
    <source>
        <strain evidence="3 4">CBS 650.93</strain>
    </source>
</reference>
<proteinExistence type="predicted"/>
<name>A0A0D2IV12_9EURO</name>
<gene>
    <name evidence="3" type="ORF">Z518_04967</name>
</gene>
<protein>
    <submittedName>
        <fullName evidence="3">Uncharacterized protein</fullName>
    </submittedName>
</protein>
<keyword evidence="2" id="KW-0732">Signal</keyword>
<dbReference type="HOGENOM" id="CLU_139877_0_0_1"/>
<accession>A0A0D2IV12</accession>
<keyword evidence="1" id="KW-0812">Transmembrane</keyword>
<feature type="signal peptide" evidence="2">
    <location>
        <begin position="1"/>
        <end position="25"/>
    </location>
</feature>